<dbReference type="RefSeq" id="WP_161597395.1">
    <property type="nucleotide sequence ID" value="NZ_CABMJZ010000132.1"/>
</dbReference>
<keyword evidence="5" id="KW-1185">Reference proteome</keyword>
<gene>
    <name evidence="4" type="primary">xylF_2</name>
    <name evidence="4" type="ORF">DSM106044_03923</name>
</gene>
<accession>A0A4U8Q3D4</accession>
<dbReference type="PANTHER" id="PTHR30036:SF1">
    <property type="entry name" value="D-XYLOSE-BINDING PERIPLASMIC PROTEIN"/>
    <property type="match status" value="1"/>
</dbReference>
<dbReference type="InterPro" id="IPR050555">
    <property type="entry name" value="Bact_Solute-Bind_Prot2"/>
</dbReference>
<sequence>MKVSRFIAVFTAVLFLFLLGGCYRGEPVSQSEQTKVQHVRVGFSMATLLEDRWLRDRDIFQSKAEQKGIDVIVRNANRDSEIQYAQVQELLGLDIDVLVIAPNDAEKEVRCVKLAKDQGVPVIVYDRLIRNSGADVYIAFDNIMVGRLMGEYLIEHAGNGGYLLVNGPKSDNNCPMIREGYMEVLEPYITSGDIWIVDETWIEGWVRENAYSYVKERIDSYRDNLTAVICGNDSLAWGVTDAFGENRIGGVEVVGMDADISACQRIVAGRQGLTVYKPIQDLVSETLAACEKLALGQPLDTVSTLYDGQTEIPYIAIEVYPVTQDTIKDTVIADGFHLEEDIYN</sequence>
<dbReference type="InterPro" id="IPR025997">
    <property type="entry name" value="SBP_2_dom"/>
</dbReference>
<comment type="caution">
    <text evidence="4">The sequence shown here is derived from an EMBL/GenBank/DDBJ whole genome shotgun (WGS) entry which is preliminary data.</text>
</comment>
<evidence type="ECO:0000259" key="3">
    <source>
        <dbReference type="Pfam" id="PF13407"/>
    </source>
</evidence>
<dbReference type="SUPFAM" id="SSF53822">
    <property type="entry name" value="Periplasmic binding protein-like I"/>
    <property type="match status" value="1"/>
</dbReference>
<dbReference type="InterPro" id="IPR028082">
    <property type="entry name" value="Peripla_BP_I"/>
</dbReference>
<dbReference type="PANTHER" id="PTHR30036">
    <property type="entry name" value="D-XYLOSE-BINDING PERIPLASMIC PROTEIN"/>
    <property type="match status" value="1"/>
</dbReference>
<organism evidence="4 5">
    <name type="scientific">Robinsoniella peoriensis</name>
    <dbReference type="NCBI Taxonomy" id="180332"/>
    <lineage>
        <taxon>Bacteria</taxon>
        <taxon>Bacillati</taxon>
        <taxon>Bacillota</taxon>
        <taxon>Clostridia</taxon>
        <taxon>Lachnospirales</taxon>
        <taxon>Lachnospiraceae</taxon>
        <taxon>Robinsoniella</taxon>
    </lineage>
</organism>
<reference evidence="4 5" key="1">
    <citation type="journal article" date="2019" name="Anaerobe">
        <title>Detection of Robinsoniella peoriensis in multiple bone samples of a trauma patient.</title>
        <authorList>
            <person name="Schrottner P."/>
            <person name="Hartwich K."/>
            <person name="Bunk B."/>
            <person name="Schober I."/>
            <person name="Helbig S."/>
            <person name="Rudolph W.W."/>
            <person name="Gunzer F."/>
        </authorList>
    </citation>
    <scope>NUCLEOTIDE SEQUENCE [LARGE SCALE GENOMIC DNA]</scope>
    <source>
        <strain evidence="4 5">DSM 106044</strain>
    </source>
</reference>
<protein>
    <submittedName>
        <fullName evidence="4">D-xylose-binding periplasmic protein</fullName>
    </submittedName>
</protein>
<comment type="subcellular location">
    <subcellularLocation>
        <location evidence="1">Cell envelope</location>
    </subcellularLocation>
</comment>
<keyword evidence="2" id="KW-0732">Signal</keyword>
<dbReference type="GO" id="GO:0030288">
    <property type="term" value="C:outer membrane-bounded periplasmic space"/>
    <property type="evidence" value="ECO:0007669"/>
    <property type="project" value="TreeGrafter"/>
</dbReference>
<evidence type="ECO:0000313" key="4">
    <source>
        <dbReference type="EMBL" id="TLC99240.1"/>
    </source>
</evidence>
<dbReference type="AlphaFoldDB" id="A0A4U8Q3D4"/>
<name>A0A4U8Q3D4_9FIRM</name>
<dbReference type="GO" id="GO:0030246">
    <property type="term" value="F:carbohydrate binding"/>
    <property type="evidence" value="ECO:0007669"/>
    <property type="project" value="TreeGrafter"/>
</dbReference>
<evidence type="ECO:0000313" key="5">
    <source>
        <dbReference type="Proteomes" id="UP000306509"/>
    </source>
</evidence>
<evidence type="ECO:0000256" key="1">
    <source>
        <dbReference type="ARBA" id="ARBA00004196"/>
    </source>
</evidence>
<dbReference type="Pfam" id="PF13407">
    <property type="entry name" value="Peripla_BP_4"/>
    <property type="match status" value="1"/>
</dbReference>
<dbReference type="Gene3D" id="3.40.50.2300">
    <property type="match status" value="2"/>
</dbReference>
<dbReference type="Proteomes" id="UP000306509">
    <property type="component" value="Unassembled WGS sequence"/>
</dbReference>
<dbReference type="EMBL" id="QGQD01000073">
    <property type="protein sequence ID" value="TLC99240.1"/>
    <property type="molecule type" value="Genomic_DNA"/>
</dbReference>
<feature type="domain" description="Periplasmic binding protein" evidence="3">
    <location>
        <begin position="41"/>
        <end position="297"/>
    </location>
</feature>
<proteinExistence type="predicted"/>
<dbReference type="PROSITE" id="PS51257">
    <property type="entry name" value="PROKAR_LIPOPROTEIN"/>
    <property type="match status" value="1"/>
</dbReference>
<evidence type="ECO:0000256" key="2">
    <source>
        <dbReference type="ARBA" id="ARBA00022729"/>
    </source>
</evidence>